<feature type="chain" id="PRO_5046356034" evidence="1">
    <location>
        <begin position="24"/>
        <end position="156"/>
    </location>
</feature>
<reference evidence="3 4" key="1">
    <citation type="submission" date="2024-02" db="EMBL/GenBank/DDBJ databases">
        <title>A novel Gemmatimonadota bacterium.</title>
        <authorList>
            <person name="Du Z.-J."/>
            <person name="Ye Y.-Q."/>
        </authorList>
    </citation>
    <scope>NUCLEOTIDE SEQUENCE [LARGE SCALE GENOMIC DNA]</scope>
    <source>
        <strain evidence="3 4">DH-20</strain>
    </source>
</reference>
<evidence type="ECO:0000313" key="3">
    <source>
        <dbReference type="EMBL" id="MEK9501353.1"/>
    </source>
</evidence>
<evidence type="ECO:0000256" key="1">
    <source>
        <dbReference type="SAM" id="SignalP"/>
    </source>
</evidence>
<protein>
    <submittedName>
        <fullName evidence="3">SgcJ/EcaC family oxidoreductase</fullName>
    </submittedName>
</protein>
<feature type="signal peptide" evidence="1">
    <location>
        <begin position="1"/>
        <end position="23"/>
    </location>
</feature>
<dbReference type="Gene3D" id="3.10.450.50">
    <property type="match status" value="1"/>
</dbReference>
<keyword evidence="1" id="KW-0732">Signal</keyword>
<feature type="domain" description="DUF4440" evidence="2">
    <location>
        <begin position="43"/>
        <end position="141"/>
    </location>
</feature>
<proteinExistence type="predicted"/>
<dbReference type="CDD" id="cd00531">
    <property type="entry name" value="NTF2_like"/>
    <property type="match status" value="1"/>
</dbReference>
<gene>
    <name evidence="3" type="ORF">WI372_10235</name>
</gene>
<name>A0ABU9EB40_9BACT</name>
<dbReference type="RefSeq" id="WP_405275903.1">
    <property type="nucleotide sequence ID" value="NZ_CP144380.1"/>
</dbReference>
<dbReference type="NCBIfam" id="TIGR02246">
    <property type="entry name" value="SgcJ/EcaC family oxidoreductase"/>
    <property type="match status" value="1"/>
</dbReference>
<dbReference type="Proteomes" id="UP001484239">
    <property type="component" value="Unassembled WGS sequence"/>
</dbReference>
<evidence type="ECO:0000259" key="2">
    <source>
        <dbReference type="Pfam" id="PF14534"/>
    </source>
</evidence>
<keyword evidence="4" id="KW-1185">Reference proteome</keyword>
<accession>A0ABU9EB40</accession>
<dbReference type="SUPFAM" id="SSF54427">
    <property type="entry name" value="NTF2-like"/>
    <property type="match status" value="1"/>
</dbReference>
<dbReference type="EMBL" id="JBBHLI010000005">
    <property type="protein sequence ID" value="MEK9501353.1"/>
    <property type="molecule type" value="Genomic_DNA"/>
</dbReference>
<sequence length="156" mass="16110">MPSIARTPALSALALLAAVLLHAAPADGQALPSAVALPPELDRVLRDYETAWQARDADALADLFTADGFVLRPGRPPAHGREAILAAYAGAGGPLHLIAWDHAIDGSTGWIIGGYAAAPDQPVVGKYVLALARGDDGRWRIAADIDNPNAGGPPPF</sequence>
<dbReference type="InterPro" id="IPR027843">
    <property type="entry name" value="DUF4440"/>
</dbReference>
<comment type="caution">
    <text evidence="3">The sequence shown here is derived from an EMBL/GenBank/DDBJ whole genome shotgun (WGS) entry which is preliminary data.</text>
</comment>
<evidence type="ECO:0000313" key="4">
    <source>
        <dbReference type="Proteomes" id="UP001484239"/>
    </source>
</evidence>
<dbReference type="InterPro" id="IPR011944">
    <property type="entry name" value="Steroid_delta5-4_isomerase"/>
</dbReference>
<dbReference type="Pfam" id="PF14534">
    <property type="entry name" value="DUF4440"/>
    <property type="match status" value="1"/>
</dbReference>
<dbReference type="InterPro" id="IPR032710">
    <property type="entry name" value="NTF2-like_dom_sf"/>
</dbReference>
<organism evidence="3 4">
    <name type="scientific">Gaopeijia maritima</name>
    <dbReference type="NCBI Taxonomy" id="3119007"/>
    <lineage>
        <taxon>Bacteria</taxon>
        <taxon>Pseudomonadati</taxon>
        <taxon>Gemmatimonadota</taxon>
        <taxon>Longimicrobiia</taxon>
        <taxon>Gaopeijiales</taxon>
        <taxon>Gaopeijiaceae</taxon>
        <taxon>Gaopeijia</taxon>
    </lineage>
</organism>